<proteinExistence type="predicted"/>
<organism evidence="4 5">
    <name type="scientific">Blattamonas nauphoetae</name>
    <dbReference type="NCBI Taxonomy" id="2049346"/>
    <lineage>
        <taxon>Eukaryota</taxon>
        <taxon>Metamonada</taxon>
        <taxon>Preaxostyla</taxon>
        <taxon>Oxymonadida</taxon>
        <taxon>Blattamonas</taxon>
    </lineage>
</organism>
<dbReference type="EMBL" id="JARBJD010000135">
    <property type="protein sequence ID" value="KAK2950501.1"/>
    <property type="molecule type" value="Genomic_DNA"/>
</dbReference>
<gene>
    <name evidence="4" type="ORF">BLNAU_14619</name>
</gene>
<keyword evidence="2" id="KW-0812">Transmembrane</keyword>
<feature type="region of interest" description="Disordered" evidence="1">
    <location>
        <begin position="518"/>
        <end position="559"/>
    </location>
</feature>
<dbReference type="Gene3D" id="2.40.30.10">
    <property type="entry name" value="Translation factors"/>
    <property type="match status" value="1"/>
</dbReference>
<feature type="region of interest" description="Disordered" evidence="1">
    <location>
        <begin position="482"/>
        <end position="503"/>
    </location>
</feature>
<feature type="transmembrane region" description="Helical" evidence="2">
    <location>
        <begin position="116"/>
        <end position="134"/>
    </location>
</feature>
<feature type="transmembrane region" description="Helical" evidence="2">
    <location>
        <begin position="64"/>
        <end position="83"/>
    </location>
</feature>
<dbReference type="PROSITE" id="PS51384">
    <property type="entry name" value="FAD_FR"/>
    <property type="match status" value="1"/>
</dbReference>
<accession>A0ABQ9XJS0</accession>
<dbReference type="InterPro" id="IPR017927">
    <property type="entry name" value="FAD-bd_FR_type"/>
</dbReference>
<keyword evidence="2" id="KW-0472">Membrane</keyword>
<keyword evidence="2" id="KW-1133">Transmembrane helix</keyword>
<evidence type="ECO:0000256" key="1">
    <source>
        <dbReference type="SAM" id="MobiDB-lite"/>
    </source>
</evidence>
<dbReference type="Proteomes" id="UP001281761">
    <property type="component" value="Unassembled WGS sequence"/>
</dbReference>
<sequence length="732" mass="82789">MAIFLLIPSAAEIATEGYAYDARWVAQFFSHMSLIGLTIQIFCQSKNPLITQSFRTPTQSKITVIGSTTFWFSLAMHLLLYLFSRLCFPTTPLAPGHIGIGECVSILFQKASWQMIFVRVTTILMIIHILLLIFRQKSAHRGCLPYYFWKPFHGISYLCFPLVSVHSISFGFKNMTTSMHLFPAVHLINPIYLCVLGCGTICFPLYRLYRRFRQRHKHWIVTNGQWVSDGMYSIELRHESILDLEDRSRPTNSLNPVELSPSTIANQLPKEFHTKKRAPGQFVTIQFKRKDATGHEKKMWSSPNYAHIASAPSSDTLQLLIKEDEGKFTSNLEHIALPPRIVHLSPPFGYFGPNLERPGVSLLVCSPVSFGACLSFLRHAYELYCDNARLRHRLRILFVLNSPRQNPAPMEIKKMVDTMCENRGLVPGYSRFEMDNARFGMSASEMDVMGSDEEDVSAEAISEEAVRLEAEKMKEEALRHLREMEQQEDEEEEQAKHHSAAFSDPEFDALFEEAGLSRNKPAPISVGFNGGDYEGAHVEDDQPNAEASELSRNEVSTDGDEAVAVGMGQAGRRGEGVAENPLDANSRQQGTTYAHERHYTIEAQEFLNQTVQKRKANKAAIAAARLKEKRKGCVQPNEVGSCIRVGYTLIERGGKEEMLTNETMLGWIPYGGIPLIFQGSPNRRVLGHFIDNPSDIRVFVMGDHRILGKVPSELRSPPLNISRRHIRTHYFH</sequence>
<feature type="transmembrane region" description="Helical" evidence="2">
    <location>
        <begin position="155"/>
        <end position="172"/>
    </location>
</feature>
<name>A0ABQ9XJS0_9EUKA</name>
<evidence type="ECO:0000313" key="4">
    <source>
        <dbReference type="EMBL" id="KAK2950501.1"/>
    </source>
</evidence>
<feature type="domain" description="FAD-binding FR-type" evidence="3">
    <location>
        <begin position="213"/>
        <end position="354"/>
    </location>
</feature>
<evidence type="ECO:0000313" key="5">
    <source>
        <dbReference type="Proteomes" id="UP001281761"/>
    </source>
</evidence>
<reference evidence="4 5" key="1">
    <citation type="journal article" date="2022" name="bioRxiv">
        <title>Genomics of Preaxostyla Flagellates Illuminates Evolutionary Transitions and the Path Towards Mitochondrial Loss.</title>
        <authorList>
            <person name="Novak L.V.F."/>
            <person name="Treitli S.C."/>
            <person name="Pyrih J."/>
            <person name="Halakuc P."/>
            <person name="Pipaliya S.V."/>
            <person name="Vacek V."/>
            <person name="Brzon O."/>
            <person name="Soukal P."/>
            <person name="Eme L."/>
            <person name="Dacks J.B."/>
            <person name="Karnkowska A."/>
            <person name="Elias M."/>
            <person name="Hampl V."/>
        </authorList>
    </citation>
    <scope>NUCLEOTIDE SEQUENCE [LARGE SCALE GENOMIC DNA]</scope>
    <source>
        <strain evidence="4">NAU3</strain>
        <tissue evidence="4">Gut</tissue>
    </source>
</reference>
<evidence type="ECO:0000256" key="2">
    <source>
        <dbReference type="SAM" id="Phobius"/>
    </source>
</evidence>
<feature type="transmembrane region" description="Helical" evidence="2">
    <location>
        <begin position="184"/>
        <end position="206"/>
    </location>
</feature>
<evidence type="ECO:0000259" key="3">
    <source>
        <dbReference type="PROSITE" id="PS51384"/>
    </source>
</evidence>
<protein>
    <recommendedName>
        <fullName evidence="3">FAD-binding FR-type domain-containing protein</fullName>
    </recommendedName>
</protein>
<keyword evidence="5" id="KW-1185">Reference proteome</keyword>
<comment type="caution">
    <text evidence="4">The sequence shown here is derived from an EMBL/GenBank/DDBJ whole genome shotgun (WGS) entry which is preliminary data.</text>
</comment>